<dbReference type="Proteomes" id="UP000006655">
    <property type="component" value="Chromosome"/>
</dbReference>
<dbReference type="OrthoDB" id="9802003at2"/>
<organism evidence="4 6">
    <name type="scientific">Meiothermus ruber (strain ATCC 35948 / DSM 1279 / VKM B-1258 / 21)</name>
    <name type="common">Thermus ruber</name>
    <dbReference type="NCBI Taxonomy" id="504728"/>
    <lineage>
        <taxon>Bacteria</taxon>
        <taxon>Thermotogati</taxon>
        <taxon>Deinococcota</taxon>
        <taxon>Deinococci</taxon>
        <taxon>Thermales</taxon>
        <taxon>Thermaceae</taxon>
        <taxon>Meiothermus</taxon>
    </lineage>
</organism>
<dbReference type="KEGG" id="mre:K649_10375"/>
<dbReference type="Pfam" id="PF02604">
    <property type="entry name" value="PhdYeFM_antitox"/>
    <property type="match status" value="1"/>
</dbReference>
<dbReference type="Gene3D" id="1.10.1220.170">
    <property type="match status" value="1"/>
</dbReference>
<evidence type="ECO:0000313" key="6">
    <source>
        <dbReference type="Proteomes" id="UP000013026"/>
    </source>
</evidence>
<evidence type="ECO:0000256" key="1">
    <source>
        <dbReference type="ARBA" id="ARBA00009981"/>
    </source>
</evidence>
<keyword evidence="5" id="KW-1185">Reference proteome</keyword>
<dbReference type="RefSeq" id="WP_013014681.1">
    <property type="nucleotide sequence ID" value="NC_013946.1"/>
</dbReference>
<dbReference type="AlphaFoldDB" id="D3PM77"/>
<reference evidence="3 5" key="1">
    <citation type="journal article" date="2010" name="Stand. Genomic Sci.">
        <title>Complete genome sequence of Meiothermus ruber type strain (21).</title>
        <authorList>
            <person name="Tindall B.J."/>
            <person name="Sikorski J."/>
            <person name="Lucas S."/>
            <person name="Goltsman E."/>
            <person name="Copeland A."/>
            <person name="Glavina Del Rio T."/>
            <person name="Nolan M."/>
            <person name="Tice H."/>
            <person name="Cheng J.F."/>
            <person name="Han C."/>
            <person name="Pitluck S."/>
            <person name="Liolios K."/>
            <person name="Ivanova N."/>
            <person name="Mavromatis K."/>
            <person name="Ovchinnikova G."/>
            <person name="Pati A."/>
            <person name="Fahnrich R."/>
            <person name="Goodwin L."/>
            <person name="Chen A."/>
            <person name="Palaniappan K."/>
            <person name="Land M."/>
            <person name="Hauser L."/>
            <person name="Chang Y.J."/>
            <person name="Jeffries C.D."/>
            <person name="Rohde M."/>
            <person name="Goker M."/>
            <person name="Woyke T."/>
            <person name="Bristow J."/>
            <person name="Eisen J.A."/>
            <person name="Markowitz V."/>
            <person name="Hugenholtz P."/>
            <person name="Kyrpides N.C."/>
            <person name="Klenk H.P."/>
            <person name="Lapidus A."/>
        </authorList>
    </citation>
    <scope>NUCLEOTIDE SEQUENCE [LARGE SCALE GENOMIC DNA]</scope>
    <source>
        <strain evidence="5">ATCC 35948 / DSM 1279 / VKM B-1258 / 21</strain>
        <strain evidence="3">DSM 1279</strain>
    </source>
</reference>
<gene>
    <name evidence="3" type="ordered locus">Mrub_2432</name>
    <name evidence="4" type="ORF">K649_10375</name>
</gene>
<evidence type="ECO:0000313" key="3">
    <source>
        <dbReference type="EMBL" id="ADD29183.1"/>
    </source>
</evidence>
<dbReference type="InterPro" id="IPR006442">
    <property type="entry name" value="Antitoxin_Phd/YefM"/>
</dbReference>
<dbReference type="InterPro" id="IPR036165">
    <property type="entry name" value="YefM-like_sf"/>
</dbReference>
<dbReference type="eggNOG" id="COG2161">
    <property type="taxonomic scope" value="Bacteria"/>
</dbReference>
<proteinExistence type="inferred from homology"/>
<dbReference type="EMBL" id="CP005385">
    <property type="protein sequence ID" value="AGK05367.1"/>
    <property type="molecule type" value="Genomic_DNA"/>
</dbReference>
<dbReference type="KEGG" id="mrb:Mrub_2432"/>
<dbReference type="STRING" id="504728.K649_10375"/>
<dbReference type="PANTHER" id="PTHR33713:SF6">
    <property type="entry name" value="ANTITOXIN YEFM"/>
    <property type="match status" value="1"/>
</dbReference>
<dbReference type="InterPro" id="IPR051405">
    <property type="entry name" value="phD/YefM_antitoxin"/>
</dbReference>
<comment type="similarity">
    <text evidence="1 2">Belongs to the phD/YefM antitoxin family.</text>
</comment>
<evidence type="ECO:0000256" key="2">
    <source>
        <dbReference type="RuleBase" id="RU362080"/>
    </source>
</evidence>
<dbReference type="NCBIfam" id="TIGR01552">
    <property type="entry name" value="phd_fam"/>
    <property type="match status" value="1"/>
</dbReference>
<name>D3PM77_MEIRD</name>
<evidence type="ECO:0000313" key="5">
    <source>
        <dbReference type="Proteomes" id="UP000006655"/>
    </source>
</evidence>
<dbReference type="Proteomes" id="UP000013026">
    <property type="component" value="Chromosome"/>
</dbReference>
<reference evidence="4 6" key="3">
    <citation type="submission" date="2013-04" db="EMBL/GenBank/DDBJ databases">
        <authorList>
            <person name="Chin J."/>
            <person name="Alexander D.H."/>
            <person name="Marks P."/>
            <person name="Korlach J."/>
            <person name="Clum A."/>
            <person name="Copeland A."/>
        </authorList>
    </citation>
    <scope>NUCLEOTIDE SEQUENCE [LARGE SCALE GENOMIC DNA]</scope>
    <source>
        <strain evidence="6">ATCC 35948 / DSM 1279 / VKM B-1258 / 21</strain>
        <strain evidence="4">DSM 1279</strain>
    </source>
</reference>
<comment type="function">
    <text evidence="2">Antitoxin component of a type II toxin-antitoxin (TA) system.</text>
</comment>
<dbReference type="EMBL" id="CP001743">
    <property type="protein sequence ID" value="ADD29183.1"/>
    <property type="molecule type" value="Genomic_DNA"/>
</dbReference>
<dbReference type="PANTHER" id="PTHR33713">
    <property type="entry name" value="ANTITOXIN YAFN-RELATED"/>
    <property type="match status" value="1"/>
</dbReference>
<dbReference type="SUPFAM" id="SSF143120">
    <property type="entry name" value="YefM-like"/>
    <property type="match status" value="1"/>
</dbReference>
<protein>
    <recommendedName>
        <fullName evidence="2">Antitoxin</fullName>
    </recommendedName>
</protein>
<dbReference type="PATRIC" id="fig|504728.9.peg.2137"/>
<sequence length="95" mass="10620">MAIETSYSLAREQLATLLDRVTNDLEVVIINRRNGKRVAMIDADEYERLMETVHLLRSPKNAERLLKALEQAQKGEGLKGSTADLRLEVLGGQGK</sequence>
<evidence type="ECO:0000313" key="4">
    <source>
        <dbReference type="EMBL" id="AGK05367.1"/>
    </source>
</evidence>
<reference evidence="4" key="2">
    <citation type="submission" date="2013-04" db="EMBL/GenBank/DDBJ databases">
        <title>Non-Hybrid, Finished Microbial Genome Assemblies from Long-Read SMRT Sequencing Data.</title>
        <authorList>
            <person name="Klammer A."/>
            <person name="Drake J."/>
            <person name="Heiner C."/>
            <person name="Clum A."/>
            <person name="Copeland A."/>
            <person name="Huddleston J."/>
            <person name="Eichler E."/>
            <person name="Turner S.W."/>
        </authorList>
    </citation>
    <scope>NUCLEOTIDE SEQUENCE</scope>
    <source>
        <strain evidence="4">DSM 1279</strain>
    </source>
</reference>
<dbReference type="Gene3D" id="3.40.1620.10">
    <property type="entry name" value="YefM-like domain"/>
    <property type="match status" value="1"/>
</dbReference>
<accession>D3PM77</accession>